<keyword evidence="9" id="KW-1185">Reference proteome</keyword>
<dbReference type="EMBL" id="FOMR01000014">
    <property type="protein sequence ID" value="SFE38417.1"/>
    <property type="molecule type" value="Genomic_DNA"/>
</dbReference>
<dbReference type="SMART" id="SM00346">
    <property type="entry name" value="HTH_ICLR"/>
    <property type="match status" value="1"/>
</dbReference>
<dbReference type="InterPro" id="IPR029016">
    <property type="entry name" value="GAF-like_dom_sf"/>
</dbReference>
<organism evidence="8 9">
    <name type="scientific">Lentibacillus persicus</name>
    <dbReference type="NCBI Taxonomy" id="640948"/>
    <lineage>
        <taxon>Bacteria</taxon>
        <taxon>Bacillati</taxon>
        <taxon>Bacillota</taxon>
        <taxon>Bacilli</taxon>
        <taxon>Bacillales</taxon>
        <taxon>Bacillaceae</taxon>
        <taxon>Lentibacillus</taxon>
    </lineage>
</organism>
<evidence type="ECO:0000256" key="3">
    <source>
        <dbReference type="ARBA" id="ARBA00023163"/>
    </source>
</evidence>
<gene>
    <name evidence="8" type="ORF">SAMN05216238_11455</name>
</gene>
<dbReference type="SUPFAM" id="SSF55781">
    <property type="entry name" value="GAF domain-like"/>
    <property type="match status" value="1"/>
</dbReference>
<evidence type="ECO:0000256" key="2">
    <source>
        <dbReference type="ARBA" id="ARBA00023125"/>
    </source>
</evidence>
<dbReference type="PROSITE" id="PS51077">
    <property type="entry name" value="HTH_ICLR"/>
    <property type="match status" value="1"/>
</dbReference>
<keyword evidence="2 8" id="KW-0238">DNA-binding</keyword>
<dbReference type="FunFam" id="1.10.10.10:FF:000056">
    <property type="entry name" value="IclR family transcriptional regulator"/>
    <property type="match status" value="1"/>
</dbReference>
<dbReference type="STRING" id="640948.SAMN05216238_11455"/>
<dbReference type="PANTHER" id="PTHR30136:SF35">
    <property type="entry name" value="HTH-TYPE TRANSCRIPTIONAL REGULATOR RV1719"/>
    <property type="match status" value="1"/>
</dbReference>
<dbReference type="GO" id="GO:0003677">
    <property type="term" value="F:DNA binding"/>
    <property type="evidence" value="ECO:0007669"/>
    <property type="project" value="UniProtKB-KW"/>
</dbReference>
<dbReference type="InterPro" id="IPR036390">
    <property type="entry name" value="WH_DNA-bd_sf"/>
</dbReference>
<dbReference type="PROSITE" id="PS51078">
    <property type="entry name" value="ICLR_ED"/>
    <property type="match status" value="1"/>
</dbReference>
<feature type="domain" description="IclR-ED" evidence="7">
    <location>
        <begin position="75"/>
        <end position="257"/>
    </location>
</feature>
<dbReference type="GO" id="GO:0045892">
    <property type="term" value="P:negative regulation of DNA-templated transcription"/>
    <property type="evidence" value="ECO:0007669"/>
    <property type="project" value="UniProtKB-ARBA"/>
</dbReference>
<dbReference type="Gene3D" id="3.30.450.40">
    <property type="match status" value="1"/>
</dbReference>
<comment type="function">
    <text evidence="4">May be an activator protein for the gylABX operon.</text>
</comment>
<sequence length="267" mass="29196">MVKKRKSEPQLLSSVQNALRILKSFSTFDTSKKVSDLAESLGLAKSTVSRLLATLASEGFVVKNDKSGKYSLGLSVLTLGGVLTNNLEIYKEAGPVLSKLVNDTGETSHLAIMDGLDTIYIHKEECNHPVRILTHIGRRNPSYCTSSGKVLLAFDENGAVEKVIEQGLEAHTENSVTDPDELREHLASIRENGYAISTEELREGIKSVAAPIRDHTGKVVSAITVVGPLQRMTPNKIPDIAKKVMAAGKDASERMGYDERYFKRMRG</sequence>
<dbReference type="OrthoDB" id="9778379at2"/>
<dbReference type="GO" id="GO:0003700">
    <property type="term" value="F:DNA-binding transcription factor activity"/>
    <property type="evidence" value="ECO:0007669"/>
    <property type="project" value="TreeGrafter"/>
</dbReference>
<dbReference type="Proteomes" id="UP000199474">
    <property type="component" value="Unassembled WGS sequence"/>
</dbReference>
<evidence type="ECO:0000256" key="5">
    <source>
        <dbReference type="ARBA" id="ARBA00070406"/>
    </source>
</evidence>
<dbReference type="InterPro" id="IPR005471">
    <property type="entry name" value="Tscrpt_reg_IclR_N"/>
</dbReference>
<feature type="domain" description="HTH iclR-type" evidence="6">
    <location>
        <begin position="12"/>
        <end position="74"/>
    </location>
</feature>
<proteinExistence type="predicted"/>
<dbReference type="Pfam" id="PF09339">
    <property type="entry name" value="HTH_IclR"/>
    <property type="match status" value="1"/>
</dbReference>
<evidence type="ECO:0000313" key="9">
    <source>
        <dbReference type="Proteomes" id="UP000199474"/>
    </source>
</evidence>
<evidence type="ECO:0000259" key="6">
    <source>
        <dbReference type="PROSITE" id="PS51077"/>
    </source>
</evidence>
<protein>
    <recommendedName>
        <fullName evidence="5">Glycerol operon regulatory protein</fullName>
    </recommendedName>
</protein>
<dbReference type="InterPro" id="IPR014757">
    <property type="entry name" value="Tscrpt_reg_IclR_C"/>
</dbReference>
<accession>A0A1I2A3P8</accession>
<evidence type="ECO:0000313" key="8">
    <source>
        <dbReference type="EMBL" id="SFE38417.1"/>
    </source>
</evidence>
<reference evidence="9" key="1">
    <citation type="submission" date="2016-10" db="EMBL/GenBank/DDBJ databases">
        <authorList>
            <person name="Varghese N."/>
            <person name="Submissions S."/>
        </authorList>
    </citation>
    <scope>NUCLEOTIDE SEQUENCE [LARGE SCALE GENOMIC DNA]</scope>
    <source>
        <strain evidence="9">DSM 22530</strain>
    </source>
</reference>
<dbReference type="Gene3D" id="1.10.10.10">
    <property type="entry name" value="Winged helix-like DNA-binding domain superfamily/Winged helix DNA-binding domain"/>
    <property type="match status" value="1"/>
</dbReference>
<dbReference type="RefSeq" id="WP_090087169.1">
    <property type="nucleotide sequence ID" value="NZ_FOMR01000014.1"/>
</dbReference>
<dbReference type="InterPro" id="IPR050707">
    <property type="entry name" value="HTH_MetabolicPath_Reg"/>
</dbReference>
<dbReference type="AlphaFoldDB" id="A0A1I2A3P8"/>
<evidence type="ECO:0000256" key="1">
    <source>
        <dbReference type="ARBA" id="ARBA00023015"/>
    </source>
</evidence>
<keyword evidence="3" id="KW-0804">Transcription</keyword>
<dbReference type="Pfam" id="PF01614">
    <property type="entry name" value="IclR_C"/>
    <property type="match status" value="1"/>
</dbReference>
<evidence type="ECO:0000259" key="7">
    <source>
        <dbReference type="PROSITE" id="PS51078"/>
    </source>
</evidence>
<dbReference type="PANTHER" id="PTHR30136">
    <property type="entry name" value="HELIX-TURN-HELIX TRANSCRIPTIONAL REGULATOR, ICLR FAMILY"/>
    <property type="match status" value="1"/>
</dbReference>
<name>A0A1I2A3P8_9BACI</name>
<evidence type="ECO:0000256" key="4">
    <source>
        <dbReference type="ARBA" id="ARBA00058938"/>
    </source>
</evidence>
<dbReference type="InterPro" id="IPR036388">
    <property type="entry name" value="WH-like_DNA-bd_sf"/>
</dbReference>
<keyword evidence="1" id="KW-0805">Transcription regulation</keyword>
<dbReference type="SUPFAM" id="SSF46785">
    <property type="entry name" value="Winged helix' DNA-binding domain"/>
    <property type="match status" value="1"/>
</dbReference>